<feature type="domain" description="Immunoglobulin V-set" evidence="6">
    <location>
        <begin position="36"/>
        <end position="110"/>
    </location>
</feature>
<feature type="signal peptide" evidence="5">
    <location>
        <begin position="1"/>
        <end position="19"/>
    </location>
</feature>
<dbReference type="InterPro" id="IPR036179">
    <property type="entry name" value="Ig-like_dom_sf"/>
</dbReference>
<dbReference type="SUPFAM" id="SSF48726">
    <property type="entry name" value="Immunoglobulin"/>
    <property type="match status" value="1"/>
</dbReference>
<feature type="compositionally biased region" description="Acidic residues" evidence="4">
    <location>
        <begin position="149"/>
        <end position="165"/>
    </location>
</feature>
<proteinExistence type="predicted"/>
<dbReference type="InterPro" id="IPR013783">
    <property type="entry name" value="Ig-like_fold"/>
</dbReference>
<feature type="compositionally biased region" description="Basic residues" evidence="4">
    <location>
        <begin position="168"/>
        <end position="184"/>
    </location>
</feature>
<feature type="compositionally biased region" description="Polar residues" evidence="4">
    <location>
        <begin position="99"/>
        <end position="111"/>
    </location>
</feature>
<dbReference type="SMART" id="SM00406">
    <property type="entry name" value="IGv"/>
    <property type="match status" value="1"/>
</dbReference>
<evidence type="ECO:0000259" key="6">
    <source>
        <dbReference type="SMART" id="SM00406"/>
    </source>
</evidence>
<dbReference type="InterPro" id="IPR013106">
    <property type="entry name" value="Ig_V-set"/>
</dbReference>
<feature type="region of interest" description="Disordered" evidence="4">
    <location>
        <begin position="99"/>
        <end position="200"/>
    </location>
</feature>
<protein>
    <recommendedName>
        <fullName evidence="6">Immunoglobulin V-set domain-containing protein</fullName>
    </recommendedName>
</protein>
<comment type="caution">
    <text evidence="7">The sequence shown here is derived from an EMBL/GenBank/DDBJ whole genome shotgun (WGS) entry which is preliminary data.</text>
</comment>
<dbReference type="EMBL" id="JAULJE010000024">
    <property type="protein sequence ID" value="KAK1328148.1"/>
    <property type="molecule type" value="Genomic_DNA"/>
</dbReference>
<evidence type="ECO:0000256" key="2">
    <source>
        <dbReference type="ARBA" id="ARBA00023130"/>
    </source>
</evidence>
<name>A0AA40HBR0_CNENI</name>
<dbReference type="InterPro" id="IPR050199">
    <property type="entry name" value="IgHV"/>
</dbReference>
<keyword evidence="2" id="KW-1064">Adaptive immunity</keyword>
<dbReference type="Gene3D" id="2.60.40.10">
    <property type="entry name" value="Immunoglobulins"/>
    <property type="match status" value="1"/>
</dbReference>
<keyword evidence="5" id="KW-0732">Signal</keyword>
<evidence type="ECO:0000313" key="8">
    <source>
        <dbReference type="Proteomes" id="UP001177744"/>
    </source>
</evidence>
<keyword evidence="3" id="KW-1280">Immunoglobulin</keyword>
<evidence type="ECO:0000313" key="7">
    <source>
        <dbReference type="EMBL" id="KAK1328148.1"/>
    </source>
</evidence>
<organism evidence="7 8">
    <name type="scientific">Cnephaeus nilssonii</name>
    <name type="common">Northern bat</name>
    <name type="synonym">Eptesicus nilssonii</name>
    <dbReference type="NCBI Taxonomy" id="3371016"/>
    <lineage>
        <taxon>Eukaryota</taxon>
        <taxon>Metazoa</taxon>
        <taxon>Chordata</taxon>
        <taxon>Craniata</taxon>
        <taxon>Vertebrata</taxon>
        <taxon>Euteleostomi</taxon>
        <taxon>Mammalia</taxon>
        <taxon>Eutheria</taxon>
        <taxon>Laurasiatheria</taxon>
        <taxon>Chiroptera</taxon>
        <taxon>Yangochiroptera</taxon>
        <taxon>Vespertilionidae</taxon>
        <taxon>Cnephaeus</taxon>
    </lineage>
</organism>
<evidence type="ECO:0000256" key="1">
    <source>
        <dbReference type="ARBA" id="ARBA00022859"/>
    </source>
</evidence>
<keyword evidence="8" id="KW-1185">Reference proteome</keyword>
<feature type="compositionally biased region" description="Acidic residues" evidence="4">
    <location>
        <begin position="128"/>
        <end position="137"/>
    </location>
</feature>
<dbReference type="GO" id="GO:0005576">
    <property type="term" value="C:extracellular region"/>
    <property type="evidence" value="ECO:0007669"/>
    <property type="project" value="UniProtKB-ARBA"/>
</dbReference>
<reference evidence="7" key="1">
    <citation type="submission" date="2023-06" db="EMBL/GenBank/DDBJ databases">
        <title>Reference genome for the Northern bat (Eptesicus nilssonii), a most northern bat species.</title>
        <authorList>
            <person name="Laine V.N."/>
            <person name="Pulliainen A.T."/>
            <person name="Lilley T.M."/>
        </authorList>
    </citation>
    <scope>NUCLEOTIDE SEQUENCE</scope>
    <source>
        <strain evidence="7">BLF_Eptnil</strain>
        <tissue evidence="7">Kidney</tissue>
    </source>
</reference>
<dbReference type="Proteomes" id="UP001177744">
    <property type="component" value="Unassembled WGS sequence"/>
</dbReference>
<gene>
    <name evidence="7" type="ORF">QTO34_012571</name>
</gene>
<evidence type="ECO:0000256" key="3">
    <source>
        <dbReference type="ARBA" id="ARBA00043265"/>
    </source>
</evidence>
<dbReference type="PANTHER" id="PTHR23266">
    <property type="entry name" value="IMMUNOGLOBULIN HEAVY CHAIN"/>
    <property type="match status" value="1"/>
</dbReference>
<evidence type="ECO:0000256" key="5">
    <source>
        <dbReference type="SAM" id="SignalP"/>
    </source>
</evidence>
<evidence type="ECO:0000256" key="4">
    <source>
        <dbReference type="SAM" id="MobiDB-lite"/>
    </source>
</evidence>
<accession>A0AA40HBR0</accession>
<sequence>MNPMWLFHFLLSAPRCVLSQVQLQESGPGLVMPSQTLSLTCTVSAYSITSGSCWTWICQPPGKGLECMGRICYDGSTNYSPSLKSRNSISRDTSKNQFSLLQTRQDYNSTHPGEKKGEGEGEGGGGEEKEEEGEKEEEEKRRRRREEEGEKEEEEEEEEEKEEEEREKRRRRKRRRRRRRRRRKEEKEEEEEEEEKEKNMKKALASLTHVIAPNFPPASLVTPHSTPAGLVASCSLPFSHLVDSQ</sequence>
<keyword evidence="1" id="KW-0391">Immunity</keyword>
<dbReference type="GO" id="GO:0019814">
    <property type="term" value="C:immunoglobulin complex"/>
    <property type="evidence" value="ECO:0007669"/>
    <property type="project" value="UniProtKB-KW"/>
</dbReference>
<dbReference type="GO" id="GO:0002250">
    <property type="term" value="P:adaptive immune response"/>
    <property type="evidence" value="ECO:0007669"/>
    <property type="project" value="UniProtKB-KW"/>
</dbReference>
<feature type="chain" id="PRO_5041303536" description="Immunoglobulin V-set domain-containing protein" evidence="5">
    <location>
        <begin position="20"/>
        <end position="245"/>
    </location>
</feature>
<dbReference type="AlphaFoldDB" id="A0AA40HBR0"/>